<evidence type="ECO:0000256" key="2">
    <source>
        <dbReference type="ARBA" id="ARBA00010694"/>
    </source>
</evidence>
<dbReference type="GO" id="GO:0005789">
    <property type="term" value="C:endoplasmic reticulum membrane"/>
    <property type="evidence" value="ECO:0007669"/>
    <property type="project" value="TreeGrafter"/>
</dbReference>
<comment type="similarity">
    <text evidence="2">Belongs to the nucleotide-sugar transporter family. SLC35B subfamily.</text>
</comment>
<keyword evidence="6 8" id="KW-1133">Transmembrane helix</keyword>
<evidence type="ECO:0008006" key="11">
    <source>
        <dbReference type="Google" id="ProtNLM"/>
    </source>
</evidence>
<protein>
    <recommendedName>
        <fullName evidence="11">Sugar phosphate transporter domain-containing protein</fullName>
    </recommendedName>
</protein>
<dbReference type="EMBL" id="HACG01048413">
    <property type="protein sequence ID" value="CEK95278.1"/>
    <property type="molecule type" value="Transcribed_RNA"/>
</dbReference>
<evidence type="ECO:0000256" key="3">
    <source>
        <dbReference type="ARBA" id="ARBA00022448"/>
    </source>
</evidence>
<gene>
    <name evidence="10" type="primary">ORF206268</name>
    <name evidence="9" type="synonym">ORF206263</name>
</gene>
<evidence type="ECO:0000256" key="8">
    <source>
        <dbReference type="SAM" id="Phobius"/>
    </source>
</evidence>
<keyword evidence="3" id="KW-0813">Transport</keyword>
<dbReference type="Pfam" id="PF08449">
    <property type="entry name" value="UAA"/>
    <property type="match status" value="1"/>
</dbReference>
<keyword evidence="5 8" id="KW-0812">Transmembrane</keyword>
<organism evidence="10">
    <name type="scientific">Arion vulgaris</name>
    <dbReference type="NCBI Taxonomy" id="1028688"/>
    <lineage>
        <taxon>Eukaryota</taxon>
        <taxon>Metazoa</taxon>
        <taxon>Spiralia</taxon>
        <taxon>Lophotrochozoa</taxon>
        <taxon>Mollusca</taxon>
        <taxon>Gastropoda</taxon>
        <taxon>Heterobranchia</taxon>
        <taxon>Euthyneura</taxon>
        <taxon>Panpulmonata</taxon>
        <taxon>Eupulmonata</taxon>
        <taxon>Stylommatophora</taxon>
        <taxon>Helicina</taxon>
        <taxon>Arionoidea</taxon>
        <taxon>Arionidae</taxon>
        <taxon>Arion</taxon>
    </lineage>
</organism>
<dbReference type="AlphaFoldDB" id="A0A0B7BPR0"/>
<feature type="transmembrane region" description="Helical" evidence="8">
    <location>
        <begin position="156"/>
        <end position="174"/>
    </location>
</feature>
<reference evidence="10" key="1">
    <citation type="submission" date="2014-12" db="EMBL/GenBank/DDBJ databases">
        <title>Insight into the proteome of Arion vulgaris.</title>
        <authorList>
            <person name="Aradska J."/>
            <person name="Bulat T."/>
            <person name="Smidak R."/>
            <person name="Sarate P."/>
            <person name="Gangsoo J."/>
            <person name="Sialana F."/>
            <person name="Bilban M."/>
            <person name="Lubec G."/>
        </authorList>
    </citation>
    <scope>NUCLEOTIDE SEQUENCE</scope>
    <source>
        <tissue evidence="10">Skin</tissue>
    </source>
</reference>
<evidence type="ECO:0000313" key="10">
    <source>
        <dbReference type="EMBL" id="CEK95279.1"/>
    </source>
</evidence>
<dbReference type="EMBL" id="HACG01048414">
    <property type="protein sequence ID" value="CEK95279.1"/>
    <property type="molecule type" value="Transcribed_RNA"/>
</dbReference>
<dbReference type="GO" id="GO:0005464">
    <property type="term" value="F:UDP-xylose transmembrane transporter activity"/>
    <property type="evidence" value="ECO:0007669"/>
    <property type="project" value="TreeGrafter"/>
</dbReference>
<evidence type="ECO:0000256" key="6">
    <source>
        <dbReference type="ARBA" id="ARBA00022989"/>
    </source>
</evidence>
<evidence type="ECO:0000256" key="5">
    <source>
        <dbReference type="ARBA" id="ARBA00022692"/>
    </source>
</evidence>
<feature type="transmembrane region" description="Helical" evidence="8">
    <location>
        <begin position="7"/>
        <end position="28"/>
    </location>
</feature>
<evidence type="ECO:0000313" key="9">
    <source>
        <dbReference type="EMBL" id="CEK95278.1"/>
    </source>
</evidence>
<accession>A0A0B7BPR0</accession>
<evidence type="ECO:0000256" key="1">
    <source>
        <dbReference type="ARBA" id="ARBA00004127"/>
    </source>
</evidence>
<keyword evidence="7 8" id="KW-0472">Membrane</keyword>
<name>A0A0B7BPR0_9EUPU</name>
<proteinExistence type="inferred from homology"/>
<feature type="transmembrane region" description="Helical" evidence="8">
    <location>
        <begin position="121"/>
        <end position="140"/>
    </location>
</feature>
<sequence length="335" mass="38176">MHPAIPISLVFIGCCSNIIFLEELIKVYPHCGNTVTFCAFAFNCLEGLFFTTRFLTKSSAIPLKYYFLMVFFFFIVQTLNNYTFSFNISMPLHMIFRSGSLISNLVLGVLILKRSYKPTKYISVIMITTGITICTIASASQKEKMVSHTGDAAYDYMIWVIGLCLLVVSLFFSARMGIFQEQTYAVYGKHPSEALFYNHFLPMPAFLLLASDILKCVSEFNKSDPYTLPGLGVTVPWAWMWLVFNTITQYICIKSVFILTTECASLTVTLVVTLRKFISLVFSIIYFNNEFTLTHWCGASLVFIGTLMFVDIFSRFGFYRRFEAALTISKKTEKD</sequence>
<feature type="transmembrane region" description="Helical" evidence="8">
    <location>
        <begin position="34"/>
        <end position="51"/>
    </location>
</feature>
<dbReference type="PANTHER" id="PTHR10778:SF4">
    <property type="entry name" value="NUCLEOTIDE SUGAR TRANSPORTER SLC35B4"/>
    <property type="match status" value="1"/>
</dbReference>
<comment type="subcellular location">
    <subcellularLocation>
        <location evidence="1">Endomembrane system</location>
        <topology evidence="1">Multi-pass membrane protein</topology>
    </subcellularLocation>
</comment>
<dbReference type="PANTHER" id="PTHR10778">
    <property type="entry name" value="SOLUTE CARRIER FAMILY 35 MEMBER B"/>
    <property type="match status" value="1"/>
</dbReference>
<dbReference type="GO" id="GO:0005462">
    <property type="term" value="F:UDP-N-acetylglucosamine transmembrane transporter activity"/>
    <property type="evidence" value="ECO:0007669"/>
    <property type="project" value="TreeGrafter"/>
</dbReference>
<evidence type="ECO:0000256" key="7">
    <source>
        <dbReference type="ARBA" id="ARBA00023136"/>
    </source>
</evidence>
<feature type="transmembrane region" description="Helical" evidence="8">
    <location>
        <begin position="256"/>
        <end position="287"/>
    </location>
</feature>
<feature type="transmembrane region" description="Helical" evidence="8">
    <location>
        <begin position="195"/>
        <end position="214"/>
    </location>
</feature>
<dbReference type="GO" id="GO:0000139">
    <property type="term" value="C:Golgi membrane"/>
    <property type="evidence" value="ECO:0007669"/>
    <property type="project" value="TreeGrafter"/>
</dbReference>
<evidence type="ECO:0000256" key="4">
    <source>
        <dbReference type="ARBA" id="ARBA00022597"/>
    </source>
</evidence>
<dbReference type="InterPro" id="IPR013657">
    <property type="entry name" value="SCL35B1-4/HUT1"/>
</dbReference>
<feature type="transmembrane region" description="Helical" evidence="8">
    <location>
        <begin position="293"/>
        <end position="313"/>
    </location>
</feature>
<keyword evidence="4" id="KW-0762">Sugar transport</keyword>
<feature type="transmembrane region" description="Helical" evidence="8">
    <location>
        <begin position="63"/>
        <end position="82"/>
    </location>
</feature>